<dbReference type="Gene3D" id="3.30.420.40">
    <property type="match status" value="2"/>
</dbReference>
<accession>A0A9W8WK36</accession>
<name>A0A9W8WK36_9HYPO</name>
<dbReference type="Gene3D" id="3.90.640.10">
    <property type="entry name" value="Actin, Chain A, domain 4"/>
    <property type="match status" value="1"/>
</dbReference>
<gene>
    <name evidence="1" type="ORF">N0V84_002047</name>
</gene>
<dbReference type="AlphaFoldDB" id="A0A9W8WK36"/>
<dbReference type="InterPro" id="IPR043129">
    <property type="entry name" value="ATPase_NBD"/>
</dbReference>
<protein>
    <submittedName>
        <fullName evidence="1">Uncharacterized protein</fullName>
    </submittedName>
</protein>
<evidence type="ECO:0000313" key="2">
    <source>
        <dbReference type="Proteomes" id="UP001140502"/>
    </source>
</evidence>
<sequence>MNSRQPDLCVGIDFGTTYTGVSWNTPGDNFNGINTIRQWPGEAGLEDKVPTVLEKDLLLDPKVHEKRLTSDGHEPWAPSTIDQLHELVTLYLSQVYTHISTKIPELIRADADFSLRLRLKTWDSLTIDFIFSTPLTWEAPVAHCFKDIISKAGFGEQKLHKVTLGLTEPEAAAVLTCQPKTVGRVHKDDVFLLINAGGEATDLAFVKAIANTAGPLTLAEVNPVSGVGVGFTRIDNQFMKLIDDRIKKHPKARSELPRNFAFKASQSDDFQCMKRMLGPKIRDWADDDEFVIRVPGLEKSYRNQGLGIQGGNLSITRQELESCFKVPLKEIKGLIKEALGNFEASNRRKDKVRHVSCVVVSGDLGSSDYVWERLAAHLNVLANEANSCLAGSKVRRVGDDARTAVVKGLLHDRRIKADALREHVAQANYGIIVEEPQPEGSAPSKNAKQYTADTTIFATDRIRWLVKSGETIQVGKPITLSITKRLEKSDQRKWAEKIVWLKSKSSALPKSVKDGWKCGMKELLSVDIEVHKGTKLSSGAPTGWNKTAHDKCEFELTLAVGPSGDCDVEVSDNVIKRSE</sequence>
<proteinExistence type="predicted"/>
<dbReference type="PANTHER" id="PTHR42749">
    <property type="entry name" value="CELL SHAPE-DETERMINING PROTEIN MREB"/>
    <property type="match status" value="1"/>
</dbReference>
<dbReference type="CDD" id="cd10170">
    <property type="entry name" value="ASKHA_NBD_HSP70"/>
    <property type="match status" value="1"/>
</dbReference>
<organism evidence="1 2">
    <name type="scientific">Fusarium piperis</name>
    <dbReference type="NCBI Taxonomy" id="1435070"/>
    <lineage>
        <taxon>Eukaryota</taxon>
        <taxon>Fungi</taxon>
        <taxon>Dikarya</taxon>
        <taxon>Ascomycota</taxon>
        <taxon>Pezizomycotina</taxon>
        <taxon>Sordariomycetes</taxon>
        <taxon>Hypocreomycetidae</taxon>
        <taxon>Hypocreales</taxon>
        <taxon>Nectriaceae</taxon>
        <taxon>Fusarium</taxon>
        <taxon>Fusarium solani species complex</taxon>
    </lineage>
</organism>
<dbReference type="EMBL" id="JAPEUR010000023">
    <property type="protein sequence ID" value="KAJ4327519.1"/>
    <property type="molecule type" value="Genomic_DNA"/>
</dbReference>
<keyword evidence="2" id="KW-1185">Reference proteome</keyword>
<dbReference type="SUPFAM" id="SSF53067">
    <property type="entry name" value="Actin-like ATPase domain"/>
    <property type="match status" value="2"/>
</dbReference>
<evidence type="ECO:0000313" key="1">
    <source>
        <dbReference type="EMBL" id="KAJ4327519.1"/>
    </source>
</evidence>
<comment type="caution">
    <text evidence="1">The sequence shown here is derived from an EMBL/GenBank/DDBJ whole genome shotgun (WGS) entry which is preliminary data.</text>
</comment>
<dbReference type="OrthoDB" id="2394218at2759"/>
<dbReference type="Proteomes" id="UP001140502">
    <property type="component" value="Unassembled WGS sequence"/>
</dbReference>
<reference evidence="1" key="1">
    <citation type="submission" date="2022-10" db="EMBL/GenBank/DDBJ databases">
        <title>Tapping the CABI collections for fungal endophytes: first genome assemblies for Collariella, Neodidymelliopsis, Ascochyta clinopodiicola, Didymella pomorum, Didymosphaeria variabile, Neocosmospora piperis and Neocucurbitaria cava.</title>
        <authorList>
            <person name="Hill R."/>
        </authorList>
    </citation>
    <scope>NUCLEOTIDE SEQUENCE</scope>
    <source>
        <strain evidence="1">IMI 366586</strain>
    </source>
</reference>
<dbReference type="PANTHER" id="PTHR42749:SF1">
    <property type="entry name" value="CELL SHAPE-DETERMINING PROTEIN MREB"/>
    <property type="match status" value="1"/>
</dbReference>